<protein>
    <submittedName>
        <fullName evidence="3">TlpA family protein disulfide reductase</fullName>
    </submittedName>
</protein>
<dbReference type="PANTHER" id="PTHR42852:SF13">
    <property type="entry name" value="PROTEIN DIPZ"/>
    <property type="match status" value="1"/>
</dbReference>
<dbReference type="InterPro" id="IPR013766">
    <property type="entry name" value="Thioredoxin_domain"/>
</dbReference>
<dbReference type="PROSITE" id="PS00194">
    <property type="entry name" value="THIOREDOXIN_1"/>
    <property type="match status" value="1"/>
</dbReference>
<evidence type="ECO:0000259" key="2">
    <source>
        <dbReference type="PROSITE" id="PS51352"/>
    </source>
</evidence>
<dbReference type="PROSITE" id="PS51352">
    <property type="entry name" value="THIOREDOXIN_2"/>
    <property type="match status" value="1"/>
</dbReference>
<evidence type="ECO:0000313" key="3">
    <source>
        <dbReference type="EMBL" id="KAB2934779.1"/>
    </source>
</evidence>
<dbReference type="InterPro" id="IPR050553">
    <property type="entry name" value="Thioredoxin_ResA/DsbE_sf"/>
</dbReference>
<organism evidence="3 4">
    <name type="scientific">Leptonema illini</name>
    <dbReference type="NCBI Taxonomy" id="183"/>
    <lineage>
        <taxon>Bacteria</taxon>
        <taxon>Pseudomonadati</taxon>
        <taxon>Spirochaetota</taxon>
        <taxon>Spirochaetia</taxon>
        <taxon>Leptospirales</taxon>
        <taxon>Leptospiraceae</taxon>
        <taxon>Leptonema</taxon>
    </lineage>
</organism>
<dbReference type="Proteomes" id="UP000460298">
    <property type="component" value="Unassembled WGS sequence"/>
</dbReference>
<reference evidence="3 4" key="1">
    <citation type="submission" date="2019-10" db="EMBL/GenBank/DDBJ databases">
        <title>Extracellular Electron Transfer in a Candidatus Methanoperedens spp. Enrichment Culture.</title>
        <authorList>
            <person name="Berger S."/>
            <person name="Rangel Shaw D."/>
            <person name="Berben T."/>
            <person name="In 'T Zandt M."/>
            <person name="Frank J."/>
            <person name="Reimann J."/>
            <person name="Jetten M.S.M."/>
            <person name="Welte C.U."/>
        </authorList>
    </citation>
    <scope>NUCLEOTIDE SEQUENCE [LARGE SCALE GENOMIC DNA]</scope>
    <source>
        <strain evidence="3">SB12</strain>
    </source>
</reference>
<gene>
    <name evidence="3" type="ORF">F9K24_03105</name>
</gene>
<keyword evidence="1" id="KW-0676">Redox-active center</keyword>
<dbReference type="InterPro" id="IPR000866">
    <property type="entry name" value="AhpC/TSA"/>
</dbReference>
<name>A0A833LYI3_9LEPT</name>
<dbReference type="CDD" id="cd02966">
    <property type="entry name" value="TlpA_like_family"/>
    <property type="match status" value="1"/>
</dbReference>
<dbReference type="AlphaFoldDB" id="A0A833LYI3"/>
<evidence type="ECO:0000256" key="1">
    <source>
        <dbReference type="ARBA" id="ARBA00023284"/>
    </source>
</evidence>
<dbReference type="GO" id="GO:0016209">
    <property type="term" value="F:antioxidant activity"/>
    <property type="evidence" value="ECO:0007669"/>
    <property type="project" value="InterPro"/>
</dbReference>
<comment type="caution">
    <text evidence="3">The sequence shown here is derived from an EMBL/GenBank/DDBJ whole genome shotgun (WGS) entry which is preliminary data.</text>
</comment>
<feature type="domain" description="Thioredoxin" evidence="2">
    <location>
        <begin position="35"/>
        <end position="174"/>
    </location>
</feature>
<sequence>MLQYLKDNLSTVIIFSLLLGWLLYQRIPMYQASSKMEGREAPDFTLSALDGRTYRLSELRGKVVVVNFWATWCLPCKVEIPILKSLHSELENDGLVILGLSQESAAQVMSFVQEHEMNYPVVIDDRSEAADAYGIRGYPTVVVVDRDGKINSFTTGLNFFMKWQIRRLVTGSWI</sequence>
<dbReference type="Pfam" id="PF00578">
    <property type="entry name" value="AhpC-TSA"/>
    <property type="match status" value="1"/>
</dbReference>
<dbReference type="InterPro" id="IPR036249">
    <property type="entry name" value="Thioredoxin-like_sf"/>
</dbReference>
<accession>A0A833LYI3</accession>
<dbReference type="PANTHER" id="PTHR42852">
    <property type="entry name" value="THIOL:DISULFIDE INTERCHANGE PROTEIN DSBE"/>
    <property type="match status" value="1"/>
</dbReference>
<proteinExistence type="predicted"/>
<evidence type="ECO:0000313" key="4">
    <source>
        <dbReference type="Proteomes" id="UP000460298"/>
    </source>
</evidence>
<dbReference type="EMBL" id="WBUI01000002">
    <property type="protein sequence ID" value="KAB2934779.1"/>
    <property type="molecule type" value="Genomic_DNA"/>
</dbReference>
<dbReference type="SUPFAM" id="SSF52833">
    <property type="entry name" value="Thioredoxin-like"/>
    <property type="match status" value="1"/>
</dbReference>
<dbReference type="InterPro" id="IPR017937">
    <property type="entry name" value="Thioredoxin_CS"/>
</dbReference>
<dbReference type="Gene3D" id="3.40.30.10">
    <property type="entry name" value="Glutaredoxin"/>
    <property type="match status" value="1"/>
</dbReference>
<dbReference type="GO" id="GO:0016491">
    <property type="term" value="F:oxidoreductase activity"/>
    <property type="evidence" value="ECO:0007669"/>
    <property type="project" value="InterPro"/>
</dbReference>